<evidence type="ECO:0000313" key="3">
    <source>
        <dbReference type="Proteomes" id="UP000485058"/>
    </source>
</evidence>
<keyword evidence="2" id="KW-0418">Kinase</keyword>
<keyword evidence="2" id="KW-0808">Transferase</keyword>
<dbReference type="InterPro" id="IPR000719">
    <property type="entry name" value="Prot_kinase_dom"/>
</dbReference>
<dbReference type="GO" id="GO:0005737">
    <property type="term" value="C:cytoplasm"/>
    <property type="evidence" value="ECO:0007669"/>
    <property type="project" value="TreeGrafter"/>
</dbReference>
<dbReference type="GO" id="GO:0005524">
    <property type="term" value="F:ATP binding"/>
    <property type="evidence" value="ECO:0007669"/>
    <property type="project" value="InterPro"/>
</dbReference>
<sequence length="289" mass="31395">MSLTGMSSFLSRQMSVSIGGPDEDFTGSEIEYSSTEGEFVGTAVCIEQVAFARFSHVYKVYFTSGPMEGELGAAKILTTGYSHTHDKARVLLEQLYQREVRALSMLNHPNVISLLGLGEVEVLGSRRRVIMLEWMHGGDARTLLDQAMRPMYPQAADSLILPLALALEAAHKAGFVHRDVKAGNALLDHGVGNVRLADWGISVPVEEAASRMSTGGTRERMPGSVGTEFWCAPEIERGLPHGFASDVFSLAITYIELVTGSDPKYDNSIQGVRTLALPSSGFIPDYLPE</sequence>
<dbReference type="PANTHER" id="PTHR24361:SF678">
    <property type="entry name" value="SPORULATION-SPECIFIC PROTEIN 1"/>
    <property type="match status" value="1"/>
</dbReference>
<dbReference type="AlphaFoldDB" id="A0A699ZA41"/>
<dbReference type="Pfam" id="PF00069">
    <property type="entry name" value="Pkinase"/>
    <property type="match status" value="1"/>
</dbReference>
<dbReference type="GO" id="GO:0004674">
    <property type="term" value="F:protein serine/threonine kinase activity"/>
    <property type="evidence" value="ECO:0007669"/>
    <property type="project" value="TreeGrafter"/>
</dbReference>
<evidence type="ECO:0000313" key="2">
    <source>
        <dbReference type="EMBL" id="GFH19493.1"/>
    </source>
</evidence>
<dbReference type="PROSITE" id="PS50011">
    <property type="entry name" value="PROTEIN_KINASE_DOM"/>
    <property type="match status" value="1"/>
</dbReference>
<dbReference type="SMART" id="SM00220">
    <property type="entry name" value="S_TKc"/>
    <property type="match status" value="1"/>
</dbReference>
<dbReference type="SUPFAM" id="SSF56112">
    <property type="entry name" value="Protein kinase-like (PK-like)"/>
    <property type="match status" value="1"/>
</dbReference>
<gene>
    <name evidence="2" type="ORF">HaLaN_16447</name>
</gene>
<feature type="non-terminal residue" evidence="2">
    <location>
        <position position="289"/>
    </location>
</feature>
<evidence type="ECO:0000259" key="1">
    <source>
        <dbReference type="PROSITE" id="PS50011"/>
    </source>
</evidence>
<dbReference type="InterPro" id="IPR053235">
    <property type="entry name" value="Ser_Thr_kinase"/>
</dbReference>
<dbReference type="Gene3D" id="1.10.510.10">
    <property type="entry name" value="Transferase(Phosphotransferase) domain 1"/>
    <property type="match status" value="1"/>
</dbReference>
<proteinExistence type="predicted"/>
<keyword evidence="3" id="KW-1185">Reference proteome</keyword>
<feature type="non-terminal residue" evidence="2">
    <location>
        <position position="1"/>
    </location>
</feature>
<feature type="domain" description="Protein kinase" evidence="1">
    <location>
        <begin position="43"/>
        <end position="289"/>
    </location>
</feature>
<dbReference type="InterPro" id="IPR011009">
    <property type="entry name" value="Kinase-like_dom_sf"/>
</dbReference>
<dbReference type="EMBL" id="BLLF01001472">
    <property type="protein sequence ID" value="GFH19493.1"/>
    <property type="molecule type" value="Genomic_DNA"/>
</dbReference>
<organism evidence="2 3">
    <name type="scientific">Haematococcus lacustris</name>
    <name type="common">Green alga</name>
    <name type="synonym">Haematococcus pluvialis</name>
    <dbReference type="NCBI Taxonomy" id="44745"/>
    <lineage>
        <taxon>Eukaryota</taxon>
        <taxon>Viridiplantae</taxon>
        <taxon>Chlorophyta</taxon>
        <taxon>core chlorophytes</taxon>
        <taxon>Chlorophyceae</taxon>
        <taxon>CS clade</taxon>
        <taxon>Chlamydomonadales</taxon>
        <taxon>Haematococcaceae</taxon>
        <taxon>Haematococcus</taxon>
    </lineage>
</organism>
<name>A0A699ZA41_HAELA</name>
<accession>A0A699ZA41</accession>
<dbReference type="PANTHER" id="PTHR24361">
    <property type="entry name" value="MITOGEN-ACTIVATED KINASE KINASE KINASE"/>
    <property type="match status" value="1"/>
</dbReference>
<protein>
    <submittedName>
        <fullName evidence="2">Stk1 family PASTA domain-containing Ser/Thr kinase</fullName>
    </submittedName>
</protein>
<reference evidence="2 3" key="1">
    <citation type="submission" date="2020-02" db="EMBL/GenBank/DDBJ databases">
        <title>Draft genome sequence of Haematococcus lacustris strain NIES-144.</title>
        <authorList>
            <person name="Morimoto D."/>
            <person name="Nakagawa S."/>
            <person name="Yoshida T."/>
            <person name="Sawayama S."/>
        </authorList>
    </citation>
    <scope>NUCLEOTIDE SEQUENCE [LARGE SCALE GENOMIC DNA]</scope>
    <source>
        <strain evidence="2 3">NIES-144</strain>
    </source>
</reference>
<comment type="caution">
    <text evidence="2">The sequence shown here is derived from an EMBL/GenBank/DDBJ whole genome shotgun (WGS) entry which is preliminary data.</text>
</comment>
<dbReference type="Proteomes" id="UP000485058">
    <property type="component" value="Unassembled WGS sequence"/>
</dbReference>